<dbReference type="EMBL" id="MU853225">
    <property type="protein sequence ID" value="KAK4125610.1"/>
    <property type="molecule type" value="Genomic_DNA"/>
</dbReference>
<dbReference type="Pfam" id="PF12937">
    <property type="entry name" value="F-box-like"/>
    <property type="match status" value="1"/>
</dbReference>
<gene>
    <name evidence="3" type="ORF">N657DRAFT_642352</name>
</gene>
<dbReference type="AlphaFoldDB" id="A0AAN6U374"/>
<keyword evidence="4" id="KW-1185">Reference proteome</keyword>
<feature type="compositionally biased region" description="Basic and acidic residues" evidence="1">
    <location>
        <begin position="123"/>
        <end position="132"/>
    </location>
</feature>
<dbReference type="CDD" id="cd09917">
    <property type="entry name" value="F-box_SF"/>
    <property type="match status" value="1"/>
</dbReference>
<reference evidence="3" key="2">
    <citation type="submission" date="2023-05" db="EMBL/GenBank/DDBJ databases">
        <authorList>
            <consortium name="Lawrence Berkeley National Laboratory"/>
            <person name="Steindorff A."/>
            <person name="Hensen N."/>
            <person name="Bonometti L."/>
            <person name="Westerberg I."/>
            <person name="Brannstrom I.O."/>
            <person name="Guillou S."/>
            <person name="Cros-Aarteil S."/>
            <person name="Calhoun S."/>
            <person name="Haridas S."/>
            <person name="Kuo A."/>
            <person name="Mondo S."/>
            <person name="Pangilinan J."/>
            <person name="Riley R."/>
            <person name="Labutti K."/>
            <person name="Andreopoulos B."/>
            <person name="Lipzen A."/>
            <person name="Chen C."/>
            <person name="Yanf M."/>
            <person name="Daum C."/>
            <person name="Ng V."/>
            <person name="Clum A."/>
            <person name="Ohm R."/>
            <person name="Martin F."/>
            <person name="Silar P."/>
            <person name="Natvig D."/>
            <person name="Lalanne C."/>
            <person name="Gautier V."/>
            <person name="Ament-Velasquez S.L."/>
            <person name="Kruys A."/>
            <person name="Hutchinson M.I."/>
            <person name="Powell A.J."/>
            <person name="Barry K."/>
            <person name="Miller A.N."/>
            <person name="Grigoriev I.V."/>
            <person name="Debuchy R."/>
            <person name="Gladieux P."/>
            <person name="Thoren M.H."/>
            <person name="Johannesson H."/>
        </authorList>
    </citation>
    <scope>NUCLEOTIDE SEQUENCE</scope>
    <source>
        <strain evidence="3">CBS 731.68</strain>
    </source>
</reference>
<evidence type="ECO:0000313" key="4">
    <source>
        <dbReference type="Proteomes" id="UP001302602"/>
    </source>
</evidence>
<evidence type="ECO:0000259" key="2">
    <source>
        <dbReference type="PROSITE" id="PS50181"/>
    </source>
</evidence>
<feature type="region of interest" description="Disordered" evidence="1">
    <location>
        <begin position="123"/>
        <end position="166"/>
    </location>
</feature>
<dbReference type="InterPro" id="IPR036047">
    <property type="entry name" value="F-box-like_dom_sf"/>
</dbReference>
<evidence type="ECO:0000256" key="1">
    <source>
        <dbReference type="SAM" id="MobiDB-lite"/>
    </source>
</evidence>
<reference evidence="3" key="1">
    <citation type="journal article" date="2023" name="Mol. Phylogenet. Evol.">
        <title>Genome-scale phylogeny and comparative genomics of the fungal order Sordariales.</title>
        <authorList>
            <person name="Hensen N."/>
            <person name="Bonometti L."/>
            <person name="Westerberg I."/>
            <person name="Brannstrom I.O."/>
            <person name="Guillou S."/>
            <person name="Cros-Aarteil S."/>
            <person name="Calhoun S."/>
            <person name="Haridas S."/>
            <person name="Kuo A."/>
            <person name="Mondo S."/>
            <person name="Pangilinan J."/>
            <person name="Riley R."/>
            <person name="LaButti K."/>
            <person name="Andreopoulos B."/>
            <person name="Lipzen A."/>
            <person name="Chen C."/>
            <person name="Yan M."/>
            <person name="Daum C."/>
            <person name="Ng V."/>
            <person name="Clum A."/>
            <person name="Steindorff A."/>
            <person name="Ohm R.A."/>
            <person name="Martin F."/>
            <person name="Silar P."/>
            <person name="Natvig D.O."/>
            <person name="Lalanne C."/>
            <person name="Gautier V."/>
            <person name="Ament-Velasquez S.L."/>
            <person name="Kruys A."/>
            <person name="Hutchinson M.I."/>
            <person name="Powell A.J."/>
            <person name="Barry K."/>
            <person name="Miller A.N."/>
            <person name="Grigoriev I.V."/>
            <person name="Debuchy R."/>
            <person name="Gladieux P."/>
            <person name="Hiltunen Thoren M."/>
            <person name="Johannesson H."/>
        </authorList>
    </citation>
    <scope>NUCLEOTIDE SEQUENCE</scope>
    <source>
        <strain evidence="3">CBS 731.68</strain>
    </source>
</reference>
<organism evidence="3 4">
    <name type="scientific">Parathielavia appendiculata</name>
    <dbReference type="NCBI Taxonomy" id="2587402"/>
    <lineage>
        <taxon>Eukaryota</taxon>
        <taxon>Fungi</taxon>
        <taxon>Dikarya</taxon>
        <taxon>Ascomycota</taxon>
        <taxon>Pezizomycotina</taxon>
        <taxon>Sordariomycetes</taxon>
        <taxon>Sordariomycetidae</taxon>
        <taxon>Sordariales</taxon>
        <taxon>Chaetomiaceae</taxon>
        <taxon>Parathielavia</taxon>
    </lineage>
</organism>
<sequence>MKPNPSLGCLPNELLIFIFSHLPTTNLLPLGAVSHRFYSVTLLILKQRLGHVLSTPDRRLMLECYHPAEKLYTPYLYCNYLYTDSFADLEAGATASQSHAASDRIADWRSGLRGIYSHFRPVEHDEDHNDKNRPRRGRYSQGRAQSCSSAVDAGAGGGGDDDGGGLYERPSIDVHLDDCETFTQLCTVTNLVHLGPRPGLFRSHVNVSDRVVCVSRDWLAAQATMGWLRQRQQRRAAGGVKAQAEEEVMEGDDGVLWVDVTGDVGLRFRVSEKDIHAEHPVLVAMEEELPVAYRLEFEELLVRSTTLLTVVERSEAQQLEVAAEAKAIVLAAF</sequence>
<comment type="caution">
    <text evidence="3">The sequence shown here is derived from an EMBL/GenBank/DDBJ whole genome shotgun (WGS) entry which is preliminary data.</text>
</comment>
<feature type="domain" description="F-box" evidence="2">
    <location>
        <begin position="4"/>
        <end position="40"/>
    </location>
</feature>
<dbReference type="SUPFAM" id="SSF81383">
    <property type="entry name" value="F-box domain"/>
    <property type="match status" value="1"/>
</dbReference>
<dbReference type="RefSeq" id="XP_062649381.1">
    <property type="nucleotide sequence ID" value="XM_062792327.1"/>
</dbReference>
<dbReference type="InterPro" id="IPR001810">
    <property type="entry name" value="F-box_dom"/>
</dbReference>
<protein>
    <recommendedName>
        <fullName evidence="2">F-box domain-containing protein</fullName>
    </recommendedName>
</protein>
<name>A0AAN6U374_9PEZI</name>
<evidence type="ECO:0000313" key="3">
    <source>
        <dbReference type="EMBL" id="KAK4125610.1"/>
    </source>
</evidence>
<dbReference type="GeneID" id="87829096"/>
<proteinExistence type="predicted"/>
<dbReference type="Gene3D" id="1.20.1280.50">
    <property type="match status" value="1"/>
</dbReference>
<dbReference type="PROSITE" id="PS50181">
    <property type="entry name" value="FBOX"/>
    <property type="match status" value="1"/>
</dbReference>
<accession>A0AAN6U374</accession>
<dbReference type="Proteomes" id="UP001302602">
    <property type="component" value="Unassembled WGS sequence"/>
</dbReference>